<name>A0A4Z0KSY9_BREAU</name>
<evidence type="ECO:0008006" key="3">
    <source>
        <dbReference type="Google" id="ProtNLM"/>
    </source>
</evidence>
<accession>A0A4Z0KSY9</accession>
<dbReference type="EMBL" id="RHFF01000001">
    <property type="protein sequence ID" value="TGD40895.1"/>
    <property type="molecule type" value="Genomic_DNA"/>
</dbReference>
<proteinExistence type="predicted"/>
<reference evidence="1 2" key="1">
    <citation type="submission" date="2018-10" db="EMBL/GenBank/DDBJ databases">
        <title>Brevibacterium genomes from Austrain hard cheese rinds.</title>
        <authorList>
            <person name="Anast J.M."/>
            <person name="Dzieciol M."/>
            <person name="Schultz D.L."/>
            <person name="Mann E."/>
            <person name="Wagner M."/>
            <person name="Schmitz-Esser S."/>
        </authorList>
    </citation>
    <scope>NUCLEOTIDE SEQUENCE [LARGE SCALE GENOMIC DNA]</scope>
    <source>
        <strain evidence="1 2">L261</strain>
    </source>
</reference>
<dbReference type="Proteomes" id="UP000297736">
    <property type="component" value="Unassembled WGS sequence"/>
</dbReference>
<organism evidence="1 2">
    <name type="scientific">Brevibacterium aurantiacum</name>
    <dbReference type="NCBI Taxonomy" id="273384"/>
    <lineage>
        <taxon>Bacteria</taxon>
        <taxon>Bacillati</taxon>
        <taxon>Actinomycetota</taxon>
        <taxon>Actinomycetes</taxon>
        <taxon>Micrococcales</taxon>
        <taxon>Brevibacteriaceae</taxon>
        <taxon>Brevibacterium</taxon>
    </lineage>
</organism>
<protein>
    <recommendedName>
        <fullName evidence="3">Tyr recombinase domain-containing protein</fullName>
    </recommendedName>
</protein>
<comment type="caution">
    <text evidence="1">The sequence shown here is derived from an EMBL/GenBank/DDBJ whole genome shotgun (WGS) entry which is preliminary data.</text>
</comment>
<gene>
    <name evidence="1" type="ORF">EB834_02460</name>
</gene>
<evidence type="ECO:0000313" key="1">
    <source>
        <dbReference type="EMBL" id="TGD40895.1"/>
    </source>
</evidence>
<evidence type="ECO:0000313" key="2">
    <source>
        <dbReference type="Proteomes" id="UP000297736"/>
    </source>
</evidence>
<dbReference type="AlphaFoldDB" id="A0A4Z0KSY9"/>
<sequence length="319" mass="34794">MVGIVSIGGHRVSDPRIVVAVYEPSSASVSPAEWNAIRTKVRAVVGKAEHGSPRAALFAARYTTQLTAWAIRQDVPLDMGRIMSSDMIDRFVATGLGNLQWSSKSSVRSHLWRVARAQSSAEPPPVKYPRLSTLSAPYSGDVIAGFWEAAQAQSNDRRQRVLTTVLVLGAGAGLKASEILSVTAAEHVGRHPGDKRLWVIKLSDRIVPVRVAFVEALKDLCSRYPVGPLIGRVSQRVNDPMGAMIKGIELPAHLPPLRCRRLRITWMVSILSDDVRISEFQTLAGTVSAKSLEGLAPYIPVRVKDREYFFKAAGLDAQA</sequence>